<protein>
    <submittedName>
        <fullName evidence="1">Uncharacterized protein</fullName>
    </submittedName>
</protein>
<evidence type="ECO:0000313" key="1">
    <source>
        <dbReference type="EMBL" id="MBD8065996.1"/>
    </source>
</evidence>
<proteinExistence type="predicted"/>
<keyword evidence="2" id="KW-1185">Reference proteome</keyword>
<comment type="caution">
    <text evidence="1">The sequence shown here is derived from an EMBL/GenBank/DDBJ whole genome shotgun (WGS) entry which is preliminary data.</text>
</comment>
<dbReference type="AlphaFoldDB" id="A0A927FU16"/>
<dbReference type="Proteomes" id="UP000654108">
    <property type="component" value="Unassembled WGS sequence"/>
</dbReference>
<sequence>MNTPTAGQSGRPEAETYELRLRGHLDSRWAARLAVPDLTRESDGTTTLVAVGLDQAALHGLLQRIRDLGLTLISVSRAPAASDDASK</sequence>
<dbReference type="RefSeq" id="WP_191775257.1">
    <property type="nucleotide sequence ID" value="NZ_JACYFU010000002.1"/>
</dbReference>
<dbReference type="EMBL" id="JACYFU010000002">
    <property type="protein sequence ID" value="MBD8065996.1"/>
    <property type="molecule type" value="Genomic_DNA"/>
</dbReference>
<reference evidence="1" key="1">
    <citation type="submission" date="2020-09" db="EMBL/GenBank/DDBJ databases">
        <title>Genome seq and assembly of Devosia sp.</title>
        <authorList>
            <person name="Chhetri G."/>
        </authorList>
    </citation>
    <scope>NUCLEOTIDE SEQUENCE</scope>
    <source>
        <strain evidence="1">PTR5</strain>
    </source>
</reference>
<evidence type="ECO:0000313" key="2">
    <source>
        <dbReference type="Proteomes" id="UP000654108"/>
    </source>
</evidence>
<gene>
    <name evidence="1" type="ORF">IC608_10970</name>
</gene>
<name>A0A927FU16_9HYPH</name>
<accession>A0A927FU16</accession>
<organism evidence="1 2">
    <name type="scientific">Devosia oryzisoli</name>
    <dbReference type="NCBI Taxonomy" id="2774138"/>
    <lineage>
        <taxon>Bacteria</taxon>
        <taxon>Pseudomonadati</taxon>
        <taxon>Pseudomonadota</taxon>
        <taxon>Alphaproteobacteria</taxon>
        <taxon>Hyphomicrobiales</taxon>
        <taxon>Devosiaceae</taxon>
        <taxon>Devosia</taxon>
    </lineage>
</organism>